<dbReference type="InterPro" id="IPR036770">
    <property type="entry name" value="Ankyrin_rpt-contain_sf"/>
</dbReference>
<dbReference type="SMART" id="SM00248">
    <property type="entry name" value="ANK"/>
    <property type="match status" value="1"/>
</dbReference>
<dbReference type="PROSITE" id="PS50297">
    <property type="entry name" value="ANK_REP_REGION"/>
    <property type="match status" value="1"/>
</dbReference>
<dbReference type="GeneID" id="27698025"/>
<keyword evidence="1" id="KW-0040">ANK repeat</keyword>
<evidence type="ECO:0000256" key="2">
    <source>
        <dbReference type="SAM" id="MobiDB-lite"/>
    </source>
</evidence>
<dbReference type="RefSeq" id="XP_016620451.1">
    <property type="nucleotide sequence ID" value="XM_016762838.1"/>
</dbReference>
<feature type="repeat" description="ANK" evidence="1">
    <location>
        <begin position="25"/>
        <end position="57"/>
    </location>
</feature>
<dbReference type="HOGENOM" id="CLU_2209744_0_0_1"/>
<dbReference type="Proteomes" id="UP000053789">
    <property type="component" value="Unassembled WGS sequence"/>
</dbReference>
<evidence type="ECO:0000256" key="1">
    <source>
        <dbReference type="PROSITE-ProRule" id="PRU00023"/>
    </source>
</evidence>
<dbReference type="SUPFAM" id="SSF48403">
    <property type="entry name" value="Ankyrin repeat"/>
    <property type="match status" value="1"/>
</dbReference>
<organism evidence="3 4">
    <name type="scientific">Cladophialophora bantiana (strain ATCC 10958 / CBS 173.52 / CDC B-1940 / NIH 8579)</name>
    <name type="common">Xylohypha bantiana</name>
    <dbReference type="NCBI Taxonomy" id="1442370"/>
    <lineage>
        <taxon>Eukaryota</taxon>
        <taxon>Fungi</taxon>
        <taxon>Dikarya</taxon>
        <taxon>Ascomycota</taxon>
        <taxon>Pezizomycotina</taxon>
        <taxon>Eurotiomycetes</taxon>
        <taxon>Chaetothyriomycetidae</taxon>
        <taxon>Chaetothyriales</taxon>
        <taxon>Herpotrichiellaceae</taxon>
        <taxon>Cladophialophora</taxon>
    </lineage>
</organism>
<protein>
    <recommendedName>
        <fullName evidence="5">Ankyrin repeat protein</fullName>
    </recommendedName>
</protein>
<proteinExistence type="predicted"/>
<feature type="region of interest" description="Disordered" evidence="2">
    <location>
        <begin position="79"/>
        <end position="107"/>
    </location>
</feature>
<feature type="compositionally biased region" description="Basic and acidic residues" evidence="2">
    <location>
        <begin position="97"/>
        <end position="107"/>
    </location>
</feature>
<keyword evidence="4" id="KW-1185">Reference proteome</keyword>
<dbReference type="PROSITE" id="PS50088">
    <property type="entry name" value="ANK_REPEAT"/>
    <property type="match status" value="1"/>
</dbReference>
<name>A0A0D2G572_CLAB1</name>
<evidence type="ECO:0000313" key="4">
    <source>
        <dbReference type="Proteomes" id="UP000053789"/>
    </source>
</evidence>
<gene>
    <name evidence="3" type="ORF">Z519_05097</name>
</gene>
<reference evidence="3" key="1">
    <citation type="submission" date="2015-01" db="EMBL/GenBank/DDBJ databases">
        <title>The Genome Sequence of Cladophialophora bantiana CBS 173.52.</title>
        <authorList>
            <consortium name="The Broad Institute Genomics Platform"/>
            <person name="Cuomo C."/>
            <person name="de Hoog S."/>
            <person name="Gorbushina A."/>
            <person name="Stielow B."/>
            <person name="Teixiera M."/>
            <person name="Abouelleil A."/>
            <person name="Chapman S.B."/>
            <person name="Priest M."/>
            <person name="Young S.K."/>
            <person name="Wortman J."/>
            <person name="Nusbaum C."/>
            <person name="Birren B."/>
        </authorList>
    </citation>
    <scope>NUCLEOTIDE SEQUENCE [LARGE SCALE GENOMIC DNA]</scope>
    <source>
        <strain evidence="3">CBS 173.52</strain>
    </source>
</reference>
<dbReference type="Pfam" id="PF12796">
    <property type="entry name" value="Ank_2"/>
    <property type="match status" value="1"/>
</dbReference>
<dbReference type="InterPro" id="IPR002110">
    <property type="entry name" value="Ankyrin_rpt"/>
</dbReference>
<evidence type="ECO:0008006" key="5">
    <source>
        <dbReference type="Google" id="ProtNLM"/>
    </source>
</evidence>
<accession>A0A0D2G572</accession>
<dbReference type="AlphaFoldDB" id="A0A0D2G572"/>
<dbReference type="Gene3D" id="1.25.40.20">
    <property type="entry name" value="Ankyrin repeat-containing domain"/>
    <property type="match status" value="1"/>
</dbReference>
<dbReference type="OrthoDB" id="366390at2759"/>
<sequence length="107" mass="12058">MEVRNFSAVRQLRECGARIDIIDEQGKTPLHEAVTSVQPAMVLFLLEAGADSFAADNDGENSLAAAERLMKEKLLAIEEPREETDENERYFPVMPEPDPREDLEVLE</sequence>
<dbReference type="EMBL" id="KN846986">
    <property type="protein sequence ID" value="KIW93782.1"/>
    <property type="molecule type" value="Genomic_DNA"/>
</dbReference>
<evidence type="ECO:0000313" key="3">
    <source>
        <dbReference type="EMBL" id="KIW93782.1"/>
    </source>
</evidence>